<keyword evidence="2" id="KW-1185">Reference proteome</keyword>
<sequence>MFLGRIQSSKCMERQQPLTLSAKGCFLCGLDGTRTRDPLRDRLEFSDISKVKNQFNILIFRYLIDLDVFWFGSISRKSLQKVCNFYS</sequence>
<dbReference type="Proteomes" id="UP000276603">
    <property type="component" value="Unassembled WGS sequence"/>
</dbReference>
<dbReference type="EMBL" id="RBCJ01000003">
    <property type="protein sequence ID" value="RKN79278.1"/>
    <property type="molecule type" value="Genomic_DNA"/>
</dbReference>
<reference evidence="1 2" key="1">
    <citation type="submission" date="2018-10" db="EMBL/GenBank/DDBJ databases">
        <title>Ulvibacterium marinum gen. nov., sp. nov., a novel marine bacterium of the family Flavobacteriaceae, isolated from a culture of the green alga Ulva prolifera.</title>
        <authorList>
            <person name="Zhang Z."/>
        </authorList>
    </citation>
    <scope>NUCLEOTIDE SEQUENCE [LARGE SCALE GENOMIC DNA]</scope>
    <source>
        <strain evidence="1 2">CCMM003</strain>
    </source>
</reference>
<gene>
    <name evidence="1" type="ORF">D7Z94_13200</name>
</gene>
<dbReference type="AlphaFoldDB" id="A0A3B0C4C4"/>
<comment type="caution">
    <text evidence="1">The sequence shown here is derived from an EMBL/GenBank/DDBJ whole genome shotgun (WGS) entry which is preliminary data.</text>
</comment>
<evidence type="ECO:0000313" key="2">
    <source>
        <dbReference type="Proteomes" id="UP000276603"/>
    </source>
</evidence>
<protein>
    <submittedName>
        <fullName evidence="1">Uncharacterized protein</fullName>
    </submittedName>
</protein>
<evidence type="ECO:0000313" key="1">
    <source>
        <dbReference type="EMBL" id="RKN79278.1"/>
    </source>
</evidence>
<accession>A0A3B0C4C4</accession>
<proteinExistence type="predicted"/>
<organism evidence="1 2">
    <name type="scientific">Ulvibacterium marinum</name>
    <dbReference type="NCBI Taxonomy" id="2419782"/>
    <lineage>
        <taxon>Bacteria</taxon>
        <taxon>Pseudomonadati</taxon>
        <taxon>Bacteroidota</taxon>
        <taxon>Flavobacteriia</taxon>
        <taxon>Flavobacteriales</taxon>
        <taxon>Flavobacteriaceae</taxon>
        <taxon>Ulvibacterium</taxon>
    </lineage>
</organism>
<name>A0A3B0C4C4_9FLAO</name>